<gene>
    <name evidence="2" type="ORF">RFI_28579</name>
</gene>
<evidence type="ECO:0000313" key="2">
    <source>
        <dbReference type="EMBL" id="ETO08808.1"/>
    </source>
</evidence>
<dbReference type="AlphaFoldDB" id="X6M488"/>
<feature type="non-terminal residue" evidence="2">
    <location>
        <position position="917"/>
    </location>
</feature>
<keyword evidence="1" id="KW-0472">Membrane</keyword>
<reference evidence="2 3" key="1">
    <citation type="journal article" date="2013" name="Curr. Biol.">
        <title>The Genome of the Foraminiferan Reticulomyxa filosa.</title>
        <authorList>
            <person name="Glockner G."/>
            <person name="Hulsmann N."/>
            <person name="Schleicher M."/>
            <person name="Noegel A.A."/>
            <person name="Eichinger L."/>
            <person name="Gallinger C."/>
            <person name="Pawlowski J."/>
            <person name="Sierra R."/>
            <person name="Euteneuer U."/>
            <person name="Pillet L."/>
            <person name="Moustafa A."/>
            <person name="Platzer M."/>
            <person name="Groth M."/>
            <person name="Szafranski K."/>
            <person name="Schliwa M."/>
        </authorList>
    </citation>
    <scope>NUCLEOTIDE SEQUENCE [LARGE SCALE GENOMIC DNA]</scope>
</reference>
<protein>
    <submittedName>
        <fullName evidence="2">Uncharacterized protein</fullName>
    </submittedName>
</protein>
<accession>X6M488</accession>
<sequence length="917" mass="107960">GTIVETQRKNCKNQMVMVITNDLKYNIPTEWIKCTKDISSFKKVDQFEKTVKEFFKNELSEGVLILQCRYMPDSKYQLEQIIHILQLEHHIFYNEPTNNEKHKLIILLIHTNKRSPFPLIFRQKWNMFYVDYLLSTDTTSLQKDLKEPVTNVIDRQFKQNLSKCALRAFGKLHFPHSVDLLREKQHLSLLFEDKGFRGCVKILGERLKTLIFKAIGDHSIKDILCDLENSGKKRTEGSFFERHQNIIDTLLTLTFVNFCHIFIYLFCLFHHLQHIQHTNNNLKKYVESKTKRGEKKNETYQQLFERALQNEVLVRMKPVDIDTSHLLLAVINPQLYSIQNYLQCSFPFSYSIHSWCQRQLSTNFKAPNNDPSSHATMLEQIPIGNDKLTDWEVDYSLKVTHEYAMDLVRFEFSWRLHTPNQQIILRNVIVSMALLLCGKLTIATIEVAIHHYRHIIFHYSYLISICSKLAHAKEHVPENQSGQWLAKMTLSLWESIPLKEMYTTSRDILSFPISISILFNFLLKHLQNDNTNLVNKLLINARKIEIQRLGVIYLGTSEFINEEKHLIEHGFLENETSIDHILQGYSTHRNASKEKYSDFIQDLLSTIKRVERIEDNTDKHKVYISILQKLNSKIGNKLIPKLHILKEMVSYGYLNNNLALYSDEATWLNRCLELILWKKKINEDSEDWKKLFDKDNTSYVVKISKVKVDVAKLIFAMINENIDLPQLEQNQSISNSLEEMSKLLLDFSSCYGQYEHALHVWFLKQLYMWKGIHWIEIIFTPSDAEMKYPLFEKLKMSSVFKCLRPRTLYNNSFNPFIELYENGIHMNNIKPIINNEFIVVPTNQSLNIPTSPLMIAESLSLINFYDRYTNRQMQNLLAYIQSDPLKQIFTHWITSKNDQFSARDTIDVIVTRLGFHF</sequence>
<keyword evidence="1" id="KW-0812">Transmembrane</keyword>
<evidence type="ECO:0000313" key="3">
    <source>
        <dbReference type="Proteomes" id="UP000023152"/>
    </source>
</evidence>
<evidence type="ECO:0000256" key="1">
    <source>
        <dbReference type="SAM" id="Phobius"/>
    </source>
</evidence>
<dbReference type="Proteomes" id="UP000023152">
    <property type="component" value="Unassembled WGS sequence"/>
</dbReference>
<organism evidence="2 3">
    <name type="scientific">Reticulomyxa filosa</name>
    <dbReference type="NCBI Taxonomy" id="46433"/>
    <lineage>
        <taxon>Eukaryota</taxon>
        <taxon>Sar</taxon>
        <taxon>Rhizaria</taxon>
        <taxon>Retaria</taxon>
        <taxon>Foraminifera</taxon>
        <taxon>Monothalamids</taxon>
        <taxon>Reticulomyxidae</taxon>
        <taxon>Reticulomyxa</taxon>
    </lineage>
</organism>
<dbReference type="EMBL" id="ASPP01024678">
    <property type="protein sequence ID" value="ETO08808.1"/>
    <property type="molecule type" value="Genomic_DNA"/>
</dbReference>
<feature type="non-terminal residue" evidence="2">
    <location>
        <position position="1"/>
    </location>
</feature>
<keyword evidence="3" id="KW-1185">Reference proteome</keyword>
<keyword evidence="1" id="KW-1133">Transmembrane helix</keyword>
<feature type="transmembrane region" description="Helical" evidence="1">
    <location>
        <begin position="250"/>
        <end position="272"/>
    </location>
</feature>
<proteinExistence type="predicted"/>
<name>X6M488_RETFI</name>
<comment type="caution">
    <text evidence="2">The sequence shown here is derived from an EMBL/GenBank/DDBJ whole genome shotgun (WGS) entry which is preliminary data.</text>
</comment>